<organism evidence="1">
    <name type="scientific">bioreactor metagenome</name>
    <dbReference type="NCBI Taxonomy" id="1076179"/>
    <lineage>
        <taxon>unclassified sequences</taxon>
        <taxon>metagenomes</taxon>
        <taxon>ecological metagenomes</taxon>
    </lineage>
</organism>
<gene>
    <name evidence="1" type="ORF">SDC9_178695</name>
</gene>
<evidence type="ECO:0000313" key="1">
    <source>
        <dbReference type="EMBL" id="MPN31221.1"/>
    </source>
</evidence>
<dbReference type="Gene3D" id="1.10.10.10">
    <property type="entry name" value="Winged helix-like DNA-binding domain superfamily/Winged helix DNA-binding domain"/>
    <property type="match status" value="1"/>
</dbReference>
<comment type="caution">
    <text evidence="1">The sequence shown here is derived from an EMBL/GenBank/DDBJ whole genome shotgun (WGS) entry which is preliminary data.</text>
</comment>
<protein>
    <submittedName>
        <fullName evidence="1">Uncharacterized protein</fullName>
    </submittedName>
</protein>
<proteinExistence type="predicted"/>
<accession>A0A645GWF0</accession>
<dbReference type="InterPro" id="IPR036388">
    <property type="entry name" value="WH-like_DNA-bd_sf"/>
</dbReference>
<dbReference type="AlphaFoldDB" id="A0A645GWF0"/>
<name>A0A645GWF0_9ZZZZ</name>
<reference evidence="1" key="1">
    <citation type="submission" date="2019-08" db="EMBL/GenBank/DDBJ databases">
        <authorList>
            <person name="Kucharzyk K."/>
            <person name="Murdoch R.W."/>
            <person name="Higgins S."/>
            <person name="Loffler F."/>
        </authorList>
    </citation>
    <scope>NUCLEOTIDE SEQUENCE</scope>
</reference>
<sequence length="52" mass="5865">MGKAPDIDTAMRLSAFERLDKAVKEVLGQITLDDLVTEAEKHKGEHAMMFYI</sequence>
<dbReference type="EMBL" id="VSSQ01082674">
    <property type="protein sequence ID" value="MPN31221.1"/>
    <property type="molecule type" value="Genomic_DNA"/>
</dbReference>